<name>A0A4R6UQM6_9GAMM</name>
<dbReference type="Pfam" id="PF00814">
    <property type="entry name" value="TsaD"/>
    <property type="match status" value="1"/>
</dbReference>
<reference evidence="8 9" key="1">
    <citation type="submission" date="2019-03" db="EMBL/GenBank/DDBJ databases">
        <title>Genomic Encyclopedia of Type Strains, Phase IV (KMG-IV): sequencing the most valuable type-strain genomes for metagenomic binning, comparative biology and taxonomic classification.</title>
        <authorList>
            <person name="Goeker M."/>
        </authorList>
    </citation>
    <scope>NUCLEOTIDE SEQUENCE [LARGE SCALE GENOMIC DNA]</scope>
    <source>
        <strain evidence="8 9">DSM 103792</strain>
    </source>
</reference>
<proteinExistence type="inferred from homology"/>
<dbReference type="Proteomes" id="UP000295375">
    <property type="component" value="Unassembled WGS sequence"/>
</dbReference>
<evidence type="ECO:0000313" key="8">
    <source>
        <dbReference type="EMBL" id="TDQ45564.1"/>
    </source>
</evidence>
<evidence type="ECO:0000256" key="3">
    <source>
        <dbReference type="ARBA" id="ARBA00019012"/>
    </source>
</evidence>
<dbReference type="EMBL" id="SNYM01000019">
    <property type="protein sequence ID" value="TDQ45564.1"/>
    <property type="molecule type" value="Genomic_DNA"/>
</dbReference>
<dbReference type="Gene3D" id="3.30.420.40">
    <property type="match status" value="2"/>
</dbReference>
<evidence type="ECO:0000259" key="7">
    <source>
        <dbReference type="Pfam" id="PF00814"/>
    </source>
</evidence>
<gene>
    <name evidence="8" type="ORF">EV696_11932</name>
</gene>
<protein>
    <recommendedName>
        <fullName evidence="3">tRNA threonylcarbamoyladenosine biosynthesis protein TsaB</fullName>
    </recommendedName>
    <alternativeName>
        <fullName evidence="6">t(6)A37 threonylcarbamoyladenosine biosynthesis protein TsaB</fullName>
    </alternativeName>
</protein>
<dbReference type="InterPro" id="IPR000905">
    <property type="entry name" value="Gcp-like_dom"/>
</dbReference>
<dbReference type="InterPro" id="IPR022496">
    <property type="entry name" value="T6A_TsaB"/>
</dbReference>
<evidence type="ECO:0000256" key="1">
    <source>
        <dbReference type="ARBA" id="ARBA00004496"/>
    </source>
</evidence>
<accession>A0A4R6UQM6</accession>
<dbReference type="GO" id="GO:0005829">
    <property type="term" value="C:cytosol"/>
    <property type="evidence" value="ECO:0007669"/>
    <property type="project" value="TreeGrafter"/>
</dbReference>
<organism evidence="8 9">
    <name type="scientific">Permianibacter aggregans</name>
    <dbReference type="NCBI Taxonomy" id="1510150"/>
    <lineage>
        <taxon>Bacteria</taxon>
        <taxon>Pseudomonadati</taxon>
        <taxon>Pseudomonadota</taxon>
        <taxon>Gammaproteobacteria</taxon>
        <taxon>Pseudomonadales</taxon>
        <taxon>Pseudomonadaceae</taxon>
        <taxon>Permianibacter</taxon>
    </lineage>
</organism>
<dbReference type="PANTHER" id="PTHR11735:SF11">
    <property type="entry name" value="TRNA THREONYLCARBAMOYLADENOSINE BIOSYNTHESIS PROTEIN TSAB"/>
    <property type="match status" value="1"/>
</dbReference>
<dbReference type="PANTHER" id="PTHR11735">
    <property type="entry name" value="TRNA N6-ADENOSINE THREONYLCARBAMOYLTRANSFERASE"/>
    <property type="match status" value="1"/>
</dbReference>
<dbReference type="AlphaFoldDB" id="A0A4R6UQM6"/>
<dbReference type="CDD" id="cd24032">
    <property type="entry name" value="ASKHA_NBD_TsaB"/>
    <property type="match status" value="1"/>
</dbReference>
<evidence type="ECO:0000313" key="9">
    <source>
        <dbReference type="Proteomes" id="UP000295375"/>
    </source>
</evidence>
<evidence type="ECO:0000256" key="6">
    <source>
        <dbReference type="ARBA" id="ARBA00032446"/>
    </source>
</evidence>
<comment type="caution">
    <text evidence="8">The sequence shown here is derived from an EMBL/GenBank/DDBJ whole genome shotgun (WGS) entry which is preliminary data.</text>
</comment>
<comment type="subcellular location">
    <subcellularLocation>
        <location evidence="1">Cytoplasm</location>
    </subcellularLocation>
</comment>
<dbReference type="InterPro" id="IPR043129">
    <property type="entry name" value="ATPase_NBD"/>
</dbReference>
<evidence type="ECO:0000256" key="4">
    <source>
        <dbReference type="ARBA" id="ARBA00022490"/>
    </source>
</evidence>
<dbReference type="OrthoDB" id="9809995at2"/>
<keyword evidence="4" id="KW-0963">Cytoplasm</keyword>
<comment type="similarity">
    <text evidence="2">Belongs to the KAE1 / TsaD family. TsaB subfamily.</text>
</comment>
<evidence type="ECO:0000256" key="5">
    <source>
        <dbReference type="ARBA" id="ARBA00022694"/>
    </source>
</evidence>
<keyword evidence="5" id="KW-0819">tRNA processing</keyword>
<evidence type="ECO:0000256" key="2">
    <source>
        <dbReference type="ARBA" id="ARBA00010493"/>
    </source>
</evidence>
<dbReference type="RefSeq" id="WP_133592624.1">
    <property type="nucleotide sequence ID" value="NZ_CP037953.1"/>
</dbReference>
<dbReference type="NCBIfam" id="TIGR03725">
    <property type="entry name" value="T6A_YeaZ"/>
    <property type="match status" value="1"/>
</dbReference>
<dbReference type="FunFam" id="3.30.420.40:FF:000097">
    <property type="entry name" value="tRNA threonylcarbamoyladenosine biosynthesis protein TsaB"/>
    <property type="match status" value="1"/>
</dbReference>
<feature type="domain" description="Gcp-like" evidence="7">
    <location>
        <begin position="29"/>
        <end position="224"/>
    </location>
</feature>
<dbReference type="SUPFAM" id="SSF53067">
    <property type="entry name" value="Actin-like ATPase domain"/>
    <property type="match status" value="2"/>
</dbReference>
<keyword evidence="9" id="KW-1185">Reference proteome</keyword>
<sequence>MNTVLAFDTATEALSVALKHNESITSHFELAPRLHAQKLLPTIERLLHEQGLQVSDVDAFVFGRGPGAFTGVRTAIGVVQGLALAFDRPCIGISTLEALAEGARRRLGVTNVLPSIDARMGEVYISALHWRNGAWRLLADERVCPPAAFAFHAENAFFTCGSGWQTYHDALSTAVQAPLQHADQMYYPEALDMLNLALPRLTAGQGVPAEQAMPVYLRDKVAETTAERNQNS</sequence>
<dbReference type="GO" id="GO:0002949">
    <property type="term" value="P:tRNA threonylcarbamoyladenosine modification"/>
    <property type="evidence" value="ECO:0007669"/>
    <property type="project" value="InterPro"/>
</dbReference>